<dbReference type="EMBL" id="JAZIBG010000008">
    <property type="protein sequence ID" value="MEF7612592.1"/>
    <property type="molecule type" value="Genomic_DNA"/>
</dbReference>
<evidence type="ECO:0000313" key="5">
    <source>
        <dbReference type="Proteomes" id="UP001336250"/>
    </source>
</evidence>
<comment type="similarity">
    <text evidence="1 2">Belongs to the small heat shock protein (HSP20) family.</text>
</comment>
<dbReference type="AlphaFoldDB" id="A0AAW9Q7F1"/>
<reference evidence="4 5" key="1">
    <citation type="submission" date="2024-02" db="EMBL/GenBank/DDBJ databases">
        <title>Genome sequence of Aquincola sp. MAHUQ-54.</title>
        <authorList>
            <person name="Huq M.A."/>
        </authorList>
    </citation>
    <scope>NUCLEOTIDE SEQUENCE [LARGE SCALE GENOMIC DNA]</scope>
    <source>
        <strain evidence="4 5">MAHUQ-54</strain>
    </source>
</reference>
<evidence type="ECO:0000259" key="3">
    <source>
        <dbReference type="PROSITE" id="PS01031"/>
    </source>
</evidence>
<gene>
    <name evidence="4" type="ORF">V4F39_01635</name>
</gene>
<dbReference type="PANTHER" id="PTHR11527">
    <property type="entry name" value="HEAT-SHOCK PROTEIN 20 FAMILY MEMBER"/>
    <property type="match status" value="1"/>
</dbReference>
<organism evidence="4 5">
    <name type="scientific">Aquincola agrisoli</name>
    <dbReference type="NCBI Taxonomy" id="3119538"/>
    <lineage>
        <taxon>Bacteria</taxon>
        <taxon>Pseudomonadati</taxon>
        <taxon>Pseudomonadota</taxon>
        <taxon>Betaproteobacteria</taxon>
        <taxon>Burkholderiales</taxon>
        <taxon>Sphaerotilaceae</taxon>
        <taxon>Aquincola</taxon>
    </lineage>
</organism>
<dbReference type="InterPro" id="IPR008978">
    <property type="entry name" value="HSP20-like_chaperone"/>
</dbReference>
<dbReference type="InterPro" id="IPR031107">
    <property type="entry name" value="Small_HSP"/>
</dbReference>
<dbReference type="Proteomes" id="UP001336250">
    <property type="component" value="Unassembled WGS sequence"/>
</dbReference>
<evidence type="ECO:0000256" key="2">
    <source>
        <dbReference type="RuleBase" id="RU003616"/>
    </source>
</evidence>
<dbReference type="PROSITE" id="PS01031">
    <property type="entry name" value="SHSP"/>
    <property type="match status" value="1"/>
</dbReference>
<dbReference type="Pfam" id="PF00011">
    <property type="entry name" value="HSP20"/>
    <property type="match status" value="1"/>
</dbReference>
<dbReference type="InterPro" id="IPR002068">
    <property type="entry name" value="A-crystallin/Hsp20_dom"/>
</dbReference>
<accession>A0AAW9Q7F1</accession>
<evidence type="ECO:0000256" key="1">
    <source>
        <dbReference type="PROSITE-ProRule" id="PRU00285"/>
    </source>
</evidence>
<protein>
    <submittedName>
        <fullName evidence="4">Hsp20 family protein</fullName>
    </submittedName>
</protein>
<sequence length="140" mass="15544">MNSLTRRDRFDDLLPEFFRRFARIAPFGDEAPADIRIDVTENDKDYEVLAQMPGVKKEDIRIAVDGNFVSISAEVKKDQEGPSNGGRVLLKETYHGSTSRGFSLGHEIDDKAVVAKLENGVLRLTLPKREGAGARTIAVQ</sequence>
<keyword evidence="5" id="KW-1185">Reference proteome</keyword>
<name>A0AAW9Q7F1_9BURK</name>
<feature type="domain" description="SHSP" evidence="3">
    <location>
        <begin position="28"/>
        <end position="140"/>
    </location>
</feature>
<dbReference type="SUPFAM" id="SSF49764">
    <property type="entry name" value="HSP20-like chaperones"/>
    <property type="match status" value="1"/>
</dbReference>
<evidence type="ECO:0000313" key="4">
    <source>
        <dbReference type="EMBL" id="MEF7612592.1"/>
    </source>
</evidence>
<proteinExistence type="inferred from homology"/>
<comment type="caution">
    <text evidence="4">The sequence shown here is derived from an EMBL/GenBank/DDBJ whole genome shotgun (WGS) entry which is preliminary data.</text>
</comment>
<dbReference type="Gene3D" id="2.60.40.790">
    <property type="match status" value="1"/>
</dbReference>
<dbReference type="RefSeq" id="WP_332287488.1">
    <property type="nucleotide sequence ID" value="NZ_JAZIBG010000008.1"/>
</dbReference>